<dbReference type="EMBL" id="JBHTKR010000002">
    <property type="protein sequence ID" value="MFD1194006.1"/>
    <property type="molecule type" value="Genomic_DNA"/>
</dbReference>
<dbReference type="Gene3D" id="1.20.58.340">
    <property type="entry name" value="Magnesium transport protein CorA, transmembrane region"/>
    <property type="match status" value="1"/>
</dbReference>
<keyword evidence="3 6" id="KW-0812">Transmembrane</keyword>
<evidence type="ECO:0000256" key="2">
    <source>
        <dbReference type="ARBA" id="ARBA00009765"/>
    </source>
</evidence>
<comment type="caution">
    <text evidence="7">The sequence shown here is derived from an EMBL/GenBank/DDBJ whole genome shotgun (WGS) entry which is preliminary data.</text>
</comment>
<evidence type="ECO:0000256" key="1">
    <source>
        <dbReference type="ARBA" id="ARBA00004141"/>
    </source>
</evidence>
<name>A0ABW3TD94_9RHOB</name>
<dbReference type="Gene3D" id="3.30.460.20">
    <property type="entry name" value="CorA soluble domain-like"/>
    <property type="match status" value="1"/>
</dbReference>
<feature type="transmembrane region" description="Helical" evidence="6">
    <location>
        <begin position="283"/>
        <end position="303"/>
    </location>
</feature>
<comment type="similarity">
    <text evidence="2">Belongs to the CorA metal ion transporter (MIT) (TC 1.A.35) family.</text>
</comment>
<evidence type="ECO:0000313" key="8">
    <source>
        <dbReference type="Proteomes" id="UP001597151"/>
    </source>
</evidence>
<evidence type="ECO:0000256" key="4">
    <source>
        <dbReference type="ARBA" id="ARBA00022989"/>
    </source>
</evidence>
<reference evidence="8" key="1">
    <citation type="journal article" date="2019" name="Int. J. Syst. Evol. Microbiol.">
        <title>The Global Catalogue of Microorganisms (GCM) 10K type strain sequencing project: providing services to taxonomists for standard genome sequencing and annotation.</title>
        <authorList>
            <consortium name="The Broad Institute Genomics Platform"/>
            <consortium name="The Broad Institute Genome Sequencing Center for Infectious Disease"/>
            <person name="Wu L."/>
            <person name="Ma J."/>
        </authorList>
    </citation>
    <scope>NUCLEOTIDE SEQUENCE [LARGE SCALE GENOMIC DNA]</scope>
    <source>
        <strain evidence="8">CCUG 55328</strain>
    </source>
</reference>
<protein>
    <submittedName>
        <fullName evidence="7">Magnesium transporter CorA family protein</fullName>
    </submittedName>
</protein>
<comment type="subcellular location">
    <subcellularLocation>
        <location evidence="1">Membrane</location>
        <topology evidence="1">Multi-pass membrane protein</topology>
    </subcellularLocation>
</comment>
<evidence type="ECO:0000256" key="5">
    <source>
        <dbReference type="ARBA" id="ARBA00023136"/>
    </source>
</evidence>
<dbReference type="PANTHER" id="PTHR47685:SF1">
    <property type="entry name" value="MAGNESIUM TRANSPORT PROTEIN CORA"/>
    <property type="match status" value="1"/>
</dbReference>
<sequence length="341" mass="37501">MRQDYLADPATDRLTPVSTPAPQAIWTDLLDPTADEEAALEAELGLDLPTRDDMRGIEPSARIYSENGVQFLTANVLAGADTPDPVMEPVTFVLTRTRVVTIRYHRPYSLSNVPQRAAGMQADCSTPIRMLMTLMEVMVDRGGDILEAESRKLDLLSRQIFQPAAKGAAARRSVDLSAVIAQIGRHGELNSRLQDSLVTIERIVNHLAQMRLSAHKDQKITEEGHAAPAPQQQALGLNGRDKRLLRDIRSLIDYAEAQSGRVTFMLDATLGLLNIQQNGIIKIFSVAAVVFLPPTLIASIYGMNFARMPELAAPYGYPLALGGMVLSAILPYLFFKRKGWL</sequence>
<dbReference type="InterPro" id="IPR045863">
    <property type="entry name" value="CorA_TM1_TM2"/>
</dbReference>
<proteinExistence type="inferred from homology"/>
<dbReference type="SUPFAM" id="SSF143865">
    <property type="entry name" value="CorA soluble domain-like"/>
    <property type="match status" value="1"/>
</dbReference>
<dbReference type="InterPro" id="IPR050829">
    <property type="entry name" value="CorA_MIT"/>
</dbReference>
<evidence type="ECO:0000256" key="3">
    <source>
        <dbReference type="ARBA" id="ARBA00022692"/>
    </source>
</evidence>
<organism evidence="7 8">
    <name type="scientific">Seohaeicola saemankumensis</name>
    <dbReference type="NCBI Taxonomy" id="481181"/>
    <lineage>
        <taxon>Bacteria</taxon>
        <taxon>Pseudomonadati</taxon>
        <taxon>Pseudomonadota</taxon>
        <taxon>Alphaproteobacteria</taxon>
        <taxon>Rhodobacterales</taxon>
        <taxon>Roseobacteraceae</taxon>
        <taxon>Seohaeicola</taxon>
    </lineage>
</organism>
<dbReference type="RefSeq" id="WP_380789355.1">
    <property type="nucleotide sequence ID" value="NZ_JBHTKR010000002.1"/>
</dbReference>
<keyword evidence="4 6" id="KW-1133">Transmembrane helix</keyword>
<dbReference type="PANTHER" id="PTHR47685">
    <property type="entry name" value="MAGNESIUM TRANSPORT PROTEIN CORA"/>
    <property type="match status" value="1"/>
</dbReference>
<gene>
    <name evidence="7" type="ORF">ACFQ3C_04930</name>
</gene>
<dbReference type="Pfam" id="PF01544">
    <property type="entry name" value="CorA"/>
    <property type="match status" value="1"/>
</dbReference>
<keyword evidence="8" id="KW-1185">Reference proteome</keyword>
<accession>A0ABW3TD94</accession>
<dbReference type="InterPro" id="IPR045861">
    <property type="entry name" value="CorA_cytoplasmic_dom"/>
</dbReference>
<feature type="transmembrane region" description="Helical" evidence="6">
    <location>
        <begin position="315"/>
        <end position="335"/>
    </location>
</feature>
<dbReference type="InterPro" id="IPR002523">
    <property type="entry name" value="MgTranspt_CorA/ZnTranspt_ZntB"/>
</dbReference>
<dbReference type="SUPFAM" id="SSF144083">
    <property type="entry name" value="Magnesium transport protein CorA, transmembrane region"/>
    <property type="match status" value="1"/>
</dbReference>
<keyword evidence="5 6" id="KW-0472">Membrane</keyword>
<evidence type="ECO:0000256" key="6">
    <source>
        <dbReference type="SAM" id="Phobius"/>
    </source>
</evidence>
<evidence type="ECO:0000313" key="7">
    <source>
        <dbReference type="EMBL" id="MFD1194006.1"/>
    </source>
</evidence>
<dbReference type="CDD" id="cd12837">
    <property type="entry name" value="EcCorA-like_u1"/>
    <property type="match status" value="1"/>
</dbReference>
<dbReference type="Proteomes" id="UP001597151">
    <property type="component" value="Unassembled WGS sequence"/>
</dbReference>